<keyword evidence="4" id="KW-0032">Aminotransferase</keyword>
<gene>
    <name evidence="4" type="ORF">ADN00_06555</name>
</gene>
<sequence length="380" mass="43140">MEPIQLFVPTFRIEESLEEIRVCLEKGWTGLGFKTIEFEKAWLDFTGLENAHFVDSATAGLHLAVKLLKLHGGWADGDEVITTPLTFVSSNHAILYENLKPVFADVDEYLCLDPASVEALITPHTRAVLYVGLGGNPGQLDRIVEICKKHHLKLILDAAHMTGTRLHGRHVGWQADVSVFSFQAVKNLPTADSGMICFSDKALDAEVRKWTWLGINKDTYSRTVSSEGTYKWYYDVEFVGHKYHGNSIMAALGLVSIKYVESDNEYRRKIAGWYDELFAKEPRIGLVKMAPDSVPSRHLYQVLVDERDRAMSYLNEHKIYPGVHYRDNTVYRMYEYADGTCPNARSASDRIISLPLHLRLTEQDVQRVANTLIEFVQLSK</sequence>
<dbReference type="PATRIC" id="fig|1134406.4.peg.1815"/>
<dbReference type="PANTHER" id="PTHR30244">
    <property type="entry name" value="TRANSAMINASE"/>
    <property type="match status" value="1"/>
</dbReference>
<dbReference type="Gene3D" id="3.40.640.10">
    <property type="entry name" value="Type I PLP-dependent aspartate aminotransferase-like (Major domain)"/>
    <property type="match status" value="1"/>
</dbReference>
<dbReference type="OrthoDB" id="9810913at2"/>
<keyword evidence="2 3" id="KW-0663">Pyridoxal phosphate</keyword>
<dbReference type="RefSeq" id="WP_075062161.1">
    <property type="nucleotide sequence ID" value="NZ_LGCL01000016.1"/>
</dbReference>
<evidence type="ECO:0000256" key="3">
    <source>
        <dbReference type="RuleBase" id="RU004508"/>
    </source>
</evidence>
<evidence type="ECO:0000313" key="5">
    <source>
        <dbReference type="Proteomes" id="UP000050417"/>
    </source>
</evidence>
<dbReference type="Proteomes" id="UP000050417">
    <property type="component" value="Unassembled WGS sequence"/>
</dbReference>
<comment type="similarity">
    <text evidence="3">Belongs to the DegT/DnrJ/EryC1 family.</text>
</comment>
<feature type="active site" description="Proton acceptor" evidence="1">
    <location>
        <position position="186"/>
    </location>
</feature>
<evidence type="ECO:0000313" key="4">
    <source>
        <dbReference type="EMBL" id="KPL78864.1"/>
    </source>
</evidence>
<proteinExistence type="inferred from homology"/>
<organism evidence="4 5">
    <name type="scientific">Ornatilinea apprima</name>
    <dbReference type="NCBI Taxonomy" id="1134406"/>
    <lineage>
        <taxon>Bacteria</taxon>
        <taxon>Bacillati</taxon>
        <taxon>Chloroflexota</taxon>
        <taxon>Anaerolineae</taxon>
        <taxon>Anaerolineales</taxon>
        <taxon>Anaerolineaceae</taxon>
        <taxon>Ornatilinea</taxon>
    </lineage>
</organism>
<keyword evidence="4" id="KW-0808">Transferase</keyword>
<dbReference type="EMBL" id="LGCL01000016">
    <property type="protein sequence ID" value="KPL78864.1"/>
    <property type="molecule type" value="Genomic_DNA"/>
</dbReference>
<dbReference type="GO" id="GO:0030170">
    <property type="term" value="F:pyridoxal phosphate binding"/>
    <property type="evidence" value="ECO:0007669"/>
    <property type="project" value="TreeGrafter"/>
</dbReference>
<dbReference type="InterPro" id="IPR015424">
    <property type="entry name" value="PyrdxlP-dep_Trfase"/>
</dbReference>
<dbReference type="CDD" id="cd00616">
    <property type="entry name" value="AHBA_syn"/>
    <property type="match status" value="1"/>
</dbReference>
<keyword evidence="5" id="KW-1185">Reference proteome</keyword>
<accession>A0A0P6XGK4</accession>
<dbReference type="Gene3D" id="3.90.1150.10">
    <property type="entry name" value="Aspartate Aminotransferase, domain 1"/>
    <property type="match status" value="1"/>
</dbReference>
<dbReference type="InterPro" id="IPR000653">
    <property type="entry name" value="DegT/StrS_aminotransferase"/>
</dbReference>
<dbReference type="PANTHER" id="PTHR30244:SF34">
    <property type="entry name" value="DTDP-4-AMINO-4,6-DIDEOXYGALACTOSE TRANSAMINASE"/>
    <property type="match status" value="1"/>
</dbReference>
<evidence type="ECO:0000256" key="1">
    <source>
        <dbReference type="PIRSR" id="PIRSR000390-1"/>
    </source>
</evidence>
<dbReference type="GO" id="GO:0008483">
    <property type="term" value="F:transaminase activity"/>
    <property type="evidence" value="ECO:0007669"/>
    <property type="project" value="UniProtKB-KW"/>
</dbReference>
<dbReference type="InterPro" id="IPR015422">
    <property type="entry name" value="PyrdxlP-dep_Trfase_small"/>
</dbReference>
<dbReference type="GO" id="GO:0000271">
    <property type="term" value="P:polysaccharide biosynthetic process"/>
    <property type="evidence" value="ECO:0007669"/>
    <property type="project" value="TreeGrafter"/>
</dbReference>
<dbReference type="PIRSF" id="PIRSF000390">
    <property type="entry name" value="PLP_StrS"/>
    <property type="match status" value="1"/>
</dbReference>
<reference evidence="4 5" key="1">
    <citation type="submission" date="2015-07" db="EMBL/GenBank/DDBJ databases">
        <title>Genome sequence of Ornatilinea apprima DSM 23815.</title>
        <authorList>
            <person name="Hemp J."/>
            <person name="Ward L.M."/>
            <person name="Pace L.A."/>
            <person name="Fischer W.W."/>
        </authorList>
    </citation>
    <scope>NUCLEOTIDE SEQUENCE [LARGE SCALE GENOMIC DNA]</scope>
    <source>
        <strain evidence="4 5">P3M-1</strain>
    </source>
</reference>
<name>A0A0P6XGK4_9CHLR</name>
<evidence type="ECO:0000256" key="2">
    <source>
        <dbReference type="PIRSR" id="PIRSR000390-2"/>
    </source>
</evidence>
<dbReference type="AlphaFoldDB" id="A0A0P6XGK4"/>
<dbReference type="STRING" id="1134406.ADN00_06555"/>
<dbReference type="SUPFAM" id="SSF53383">
    <property type="entry name" value="PLP-dependent transferases"/>
    <property type="match status" value="1"/>
</dbReference>
<comment type="caution">
    <text evidence="4">The sequence shown here is derived from an EMBL/GenBank/DDBJ whole genome shotgun (WGS) entry which is preliminary data.</text>
</comment>
<feature type="modified residue" description="N6-(pyridoxal phosphate)lysine" evidence="2">
    <location>
        <position position="186"/>
    </location>
</feature>
<dbReference type="InterPro" id="IPR015421">
    <property type="entry name" value="PyrdxlP-dep_Trfase_major"/>
</dbReference>
<dbReference type="Pfam" id="PF01041">
    <property type="entry name" value="DegT_DnrJ_EryC1"/>
    <property type="match status" value="1"/>
</dbReference>
<protein>
    <submittedName>
        <fullName evidence="4">Aminotransferase DegT</fullName>
    </submittedName>
</protein>